<evidence type="ECO:0000313" key="1">
    <source>
        <dbReference type="EMBL" id="KFA02518.1"/>
    </source>
</evidence>
<protein>
    <submittedName>
        <fullName evidence="1">Uncharacterized protein</fullName>
    </submittedName>
</protein>
<sequence>MTDRYGRELGVFGDAMRLYRVDFDPDVDDSKRHPLYRSPWNGNFGALIKAITSVAMFDTVGTKDETRDLPSFGLIRQIAAKQRVQAALSETSLSIPAIEELREDLEKLQKDMEEWRAIALDEERLAKNAASAQQQTQARLYLYSERIRFLEKKLFTEGLFTEPVIPDSLTGIGDWCERHLAGRLVLTPRALREVSRSDHLEPQKIYQALLLLATEYWDMKTQGGGQSKTMFDEAAVRIGVRVGPTGEAVRQQRYSDEYHVKWEGNRYPLELHLAGSDSRDIRRGLRVYFAWEEAQQLVLVGHLPTHLTNTLT</sequence>
<dbReference type="EMBL" id="AKBN01000476">
    <property type="protein sequence ID" value="KFA02518.1"/>
    <property type="molecule type" value="Genomic_DNA"/>
</dbReference>
<reference evidence="1" key="1">
    <citation type="submission" date="2012-05" db="EMBL/GenBank/DDBJ databases">
        <authorList>
            <person name="Studholme D.J."/>
            <person name="Wasukira A."/>
            <person name="Grant M."/>
        </authorList>
    </citation>
    <scope>NUCLEOTIDE SEQUENCE [LARGE SCALE GENOMIC DNA]</scope>
    <source>
        <strain evidence="1">NCPPB 890</strain>
    </source>
</reference>
<accession>A0A836P3I5</accession>
<proteinExistence type="predicted"/>
<organism evidence="1">
    <name type="scientific">Xanthomonas vasicola pv. vasculorum NCPPB 890</name>
    <dbReference type="NCBI Taxonomy" id="1184265"/>
    <lineage>
        <taxon>Bacteria</taxon>
        <taxon>Pseudomonadati</taxon>
        <taxon>Pseudomonadota</taxon>
        <taxon>Gammaproteobacteria</taxon>
        <taxon>Lysobacterales</taxon>
        <taxon>Lysobacteraceae</taxon>
        <taxon>Xanthomonas</taxon>
    </lineage>
</organism>
<dbReference type="AlphaFoldDB" id="A0A836P3I5"/>
<gene>
    <name evidence="1" type="ORF">A11K_0109150</name>
</gene>
<comment type="caution">
    <text evidence="1">The sequence shown here is derived from an EMBL/GenBank/DDBJ whole genome shotgun (WGS) entry which is preliminary data.</text>
</comment>
<name>A0A836P3I5_XANVA</name>